<feature type="non-terminal residue" evidence="1">
    <location>
        <position position="1"/>
    </location>
</feature>
<dbReference type="Proteomes" id="UP000789901">
    <property type="component" value="Unassembled WGS sequence"/>
</dbReference>
<accession>A0ABN7WRE3</accession>
<organism evidence="1 2">
    <name type="scientific">Gigaspora margarita</name>
    <dbReference type="NCBI Taxonomy" id="4874"/>
    <lineage>
        <taxon>Eukaryota</taxon>
        <taxon>Fungi</taxon>
        <taxon>Fungi incertae sedis</taxon>
        <taxon>Mucoromycota</taxon>
        <taxon>Glomeromycotina</taxon>
        <taxon>Glomeromycetes</taxon>
        <taxon>Diversisporales</taxon>
        <taxon>Gigasporaceae</taxon>
        <taxon>Gigaspora</taxon>
    </lineage>
</organism>
<comment type="caution">
    <text evidence="1">The sequence shown here is derived from an EMBL/GenBank/DDBJ whole genome shotgun (WGS) entry which is preliminary data.</text>
</comment>
<sequence>KLHTKAHLTLTKVCKDIKNIINQKRTIKAHSILTLMQKSTSLEFQTTTIPLRKMAYSNLKKYIELFNFN</sequence>
<evidence type="ECO:0000313" key="1">
    <source>
        <dbReference type="EMBL" id="CAG8838941.1"/>
    </source>
</evidence>
<evidence type="ECO:0000313" key="2">
    <source>
        <dbReference type="Proteomes" id="UP000789901"/>
    </source>
</evidence>
<proteinExistence type="predicted"/>
<name>A0ABN7WRE3_GIGMA</name>
<gene>
    <name evidence="1" type="ORF">GMARGA_LOCUS34224</name>
</gene>
<dbReference type="EMBL" id="CAJVQB010059331">
    <property type="protein sequence ID" value="CAG8838941.1"/>
    <property type="molecule type" value="Genomic_DNA"/>
</dbReference>
<keyword evidence="2" id="KW-1185">Reference proteome</keyword>
<protein>
    <submittedName>
        <fullName evidence="1">38846_t:CDS:1</fullName>
    </submittedName>
</protein>
<reference evidence="1 2" key="1">
    <citation type="submission" date="2021-06" db="EMBL/GenBank/DDBJ databases">
        <authorList>
            <person name="Kallberg Y."/>
            <person name="Tangrot J."/>
            <person name="Rosling A."/>
        </authorList>
    </citation>
    <scope>NUCLEOTIDE SEQUENCE [LARGE SCALE GENOMIC DNA]</scope>
    <source>
        <strain evidence="1 2">120-4 pot B 10/14</strain>
    </source>
</reference>